<organism evidence="2 3">
    <name type="scientific">Allorhodopirellula heiligendammensis</name>
    <dbReference type="NCBI Taxonomy" id="2714739"/>
    <lineage>
        <taxon>Bacteria</taxon>
        <taxon>Pseudomonadati</taxon>
        <taxon>Planctomycetota</taxon>
        <taxon>Planctomycetia</taxon>
        <taxon>Pirellulales</taxon>
        <taxon>Pirellulaceae</taxon>
        <taxon>Allorhodopirellula</taxon>
    </lineage>
</organism>
<dbReference type="EMBL" id="SJPU01000006">
    <property type="protein sequence ID" value="TWU09838.1"/>
    <property type="molecule type" value="Genomic_DNA"/>
</dbReference>
<dbReference type="Proteomes" id="UP000319908">
    <property type="component" value="Unassembled WGS sequence"/>
</dbReference>
<keyword evidence="3" id="KW-1185">Reference proteome</keyword>
<dbReference type="AlphaFoldDB" id="A0A5C6BCR7"/>
<accession>A0A5C6BCR7</accession>
<evidence type="ECO:0000313" key="3">
    <source>
        <dbReference type="Proteomes" id="UP000319908"/>
    </source>
</evidence>
<proteinExistence type="predicted"/>
<comment type="caution">
    <text evidence="2">The sequence shown here is derived from an EMBL/GenBank/DDBJ whole genome shotgun (WGS) entry which is preliminary data.</text>
</comment>
<evidence type="ECO:0000256" key="1">
    <source>
        <dbReference type="SAM" id="MobiDB-lite"/>
    </source>
</evidence>
<sequence length="81" mass="8901">MHHNAVASAAVLDSEPGEKVPSCFRPTTGLSDQRASPPAGLDSRRMLFRCTCRRGNISWIETDQDSVNILAINCMQIGRRS</sequence>
<feature type="region of interest" description="Disordered" evidence="1">
    <location>
        <begin position="1"/>
        <end position="40"/>
    </location>
</feature>
<name>A0A5C6BCR7_9BACT</name>
<evidence type="ECO:0000313" key="2">
    <source>
        <dbReference type="EMBL" id="TWU09838.1"/>
    </source>
</evidence>
<protein>
    <submittedName>
        <fullName evidence="2">Uncharacterized protein</fullName>
    </submittedName>
</protein>
<gene>
    <name evidence="2" type="ORF">Poly21_53850</name>
</gene>
<reference evidence="2 3" key="1">
    <citation type="journal article" date="2020" name="Antonie Van Leeuwenhoek">
        <title>Rhodopirellula heiligendammensis sp. nov., Rhodopirellula pilleata sp. nov., and Rhodopirellula solitaria sp. nov. isolated from natural or artificial marine surfaces in Northern Germany and California, USA, and emended description of the genus Rhodopirellula.</title>
        <authorList>
            <person name="Kallscheuer N."/>
            <person name="Wiegand S."/>
            <person name="Jogler M."/>
            <person name="Boedeker C."/>
            <person name="Peeters S.H."/>
            <person name="Rast P."/>
            <person name="Heuer A."/>
            <person name="Jetten M.S.M."/>
            <person name="Rohde M."/>
            <person name="Jogler C."/>
        </authorList>
    </citation>
    <scope>NUCLEOTIDE SEQUENCE [LARGE SCALE GENOMIC DNA]</scope>
    <source>
        <strain evidence="2 3">Poly21</strain>
    </source>
</reference>